<evidence type="ECO:0000256" key="1">
    <source>
        <dbReference type="SAM" id="MobiDB-lite"/>
    </source>
</evidence>
<evidence type="ECO:0000313" key="2">
    <source>
        <dbReference type="EMBL" id="KFO35861.1"/>
    </source>
</evidence>
<dbReference type="EMBL" id="KN121627">
    <property type="protein sequence ID" value="KFO35861.1"/>
    <property type="molecule type" value="Genomic_DNA"/>
</dbReference>
<name>A0A091EK04_FUKDA</name>
<proteinExistence type="predicted"/>
<protein>
    <submittedName>
        <fullName evidence="2">Uncharacterized protein</fullName>
    </submittedName>
</protein>
<sequence>MAMLGDPSEQSTCDHRSSCVRSRKNFCTDVIWAVIGLYPAVAGPPGRRRDSPAPRKMSTVSDKTQEVAKMGKFAGSECGPSYSQTKEQQNRPSGAIPLAKPPKTWGCKHSGLHTAGHVQLVPGSQKPSLTRITVDTAASRERLRGRRKPGLRTDWQEVEARGEIESGVTGQIIQLNRQETTVTTGRRRSQEVRILGRCPSHQLFGLQGQLWLPLH</sequence>
<dbReference type="Proteomes" id="UP000028990">
    <property type="component" value="Unassembled WGS sequence"/>
</dbReference>
<evidence type="ECO:0000313" key="3">
    <source>
        <dbReference type="Proteomes" id="UP000028990"/>
    </source>
</evidence>
<organism evidence="2 3">
    <name type="scientific">Fukomys damarensis</name>
    <name type="common">Damaraland mole rat</name>
    <name type="synonym">Cryptomys damarensis</name>
    <dbReference type="NCBI Taxonomy" id="885580"/>
    <lineage>
        <taxon>Eukaryota</taxon>
        <taxon>Metazoa</taxon>
        <taxon>Chordata</taxon>
        <taxon>Craniata</taxon>
        <taxon>Vertebrata</taxon>
        <taxon>Euteleostomi</taxon>
        <taxon>Mammalia</taxon>
        <taxon>Eutheria</taxon>
        <taxon>Euarchontoglires</taxon>
        <taxon>Glires</taxon>
        <taxon>Rodentia</taxon>
        <taxon>Hystricomorpha</taxon>
        <taxon>Bathyergidae</taxon>
        <taxon>Fukomys</taxon>
    </lineage>
</organism>
<accession>A0A091EK04</accession>
<dbReference type="AlphaFoldDB" id="A0A091EK04"/>
<gene>
    <name evidence="2" type="ORF">H920_02718</name>
</gene>
<feature type="region of interest" description="Disordered" evidence="1">
    <location>
        <begin position="42"/>
        <end position="62"/>
    </location>
</feature>
<reference evidence="2 3" key="1">
    <citation type="submission" date="2013-11" db="EMBL/GenBank/DDBJ databases">
        <title>The Damaraland mole rat (Fukomys damarensis) genome and evolution of African mole rats.</title>
        <authorList>
            <person name="Gladyshev V.N."/>
            <person name="Fang X."/>
        </authorList>
    </citation>
    <scope>NUCLEOTIDE SEQUENCE [LARGE SCALE GENOMIC DNA]</scope>
    <source>
        <tissue evidence="2">Liver</tissue>
    </source>
</reference>
<keyword evidence="3" id="KW-1185">Reference proteome</keyword>